<dbReference type="GO" id="GO:0046274">
    <property type="term" value="P:lignin catabolic process"/>
    <property type="evidence" value="ECO:0007669"/>
    <property type="project" value="UniProtKB-KW"/>
</dbReference>
<evidence type="ECO:0000256" key="4">
    <source>
        <dbReference type="ARBA" id="ARBA00012297"/>
    </source>
</evidence>
<dbReference type="CDD" id="cd13880">
    <property type="entry name" value="CuRO_2_MaLCC_like"/>
    <property type="match status" value="1"/>
</dbReference>
<name>A0A1V6PAG5_9EURO</name>
<dbReference type="InterPro" id="IPR008972">
    <property type="entry name" value="Cupredoxin"/>
</dbReference>
<feature type="domain" description="Plastocyanin-like" evidence="15">
    <location>
        <begin position="385"/>
        <end position="509"/>
    </location>
</feature>
<keyword evidence="5" id="KW-0479">Metal-binding</keyword>
<feature type="domain" description="Plastocyanin-like" evidence="14">
    <location>
        <begin position="195"/>
        <end position="301"/>
    </location>
</feature>
<evidence type="ECO:0000256" key="10">
    <source>
        <dbReference type="ARBA" id="ARBA00023157"/>
    </source>
</evidence>
<dbReference type="InterPro" id="IPR001117">
    <property type="entry name" value="Cu-oxidase_2nd"/>
</dbReference>
<evidence type="ECO:0000313" key="17">
    <source>
        <dbReference type="EMBL" id="OQD73998.1"/>
    </source>
</evidence>
<dbReference type="CDD" id="cd13854">
    <property type="entry name" value="CuRO_1_MaLCC_like"/>
    <property type="match status" value="1"/>
</dbReference>
<evidence type="ECO:0000256" key="13">
    <source>
        <dbReference type="SAM" id="SignalP"/>
    </source>
</evidence>
<evidence type="ECO:0000313" key="18">
    <source>
        <dbReference type="Proteomes" id="UP000191672"/>
    </source>
</evidence>
<feature type="signal peptide" evidence="13">
    <location>
        <begin position="1"/>
        <end position="17"/>
    </location>
</feature>
<dbReference type="CDD" id="cd13901">
    <property type="entry name" value="CuRO_3_MaLCC_like"/>
    <property type="match status" value="1"/>
</dbReference>
<dbReference type="GO" id="GO:0052716">
    <property type="term" value="F:hydroquinone:oxygen oxidoreductase activity"/>
    <property type="evidence" value="ECO:0007669"/>
    <property type="project" value="UniProtKB-EC"/>
</dbReference>
<dbReference type="Pfam" id="PF07731">
    <property type="entry name" value="Cu-oxidase_2"/>
    <property type="match status" value="1"/>
</dbReference>
<evidence type="ECO:0000256" key="3">
    <source>
        <dbReference type="ARBA" id="ARBA00010609"/>
    </source>
</evidence>
<dbReference type="AlphaFoldDB" id="A0A1V6PAG5"/>
<dbReference type="FunFam" id="2.60.40.420:FF:000038">
    <property type="entry name" value="Extracellular dihydrogeodin oxidase/laccase"/>
    <property type="match status" value="1"/>
</dbReference>
<evidence type="ECO:0000256" key="11">
    <source>
        <dbReference type="ARBA" id="ARBA00023180"/>
    </source>
</evidence>
<evidence type="ECO:0000256" key="9">
    <source>
        <dbReference type="ARBA" id="ARBA00023008"/>
    </source>
</evidence>
<keyword evidence="7" id="KW-0677">Repeat</keyword>
<dbReference type="Pfam" id="PF07732">
    <property type="entry name" value="Cu-oxidase_3"/>
    <property type="match status" value="1"/>
</dbReference>
<dbReference type="GO" id="GO:0005507">
    <property type="term" value="F:copper ion binding"/>
    <property type="evidence" value="ECO:0007669"/>
    <property type="project" value="InterPro"/>
</dbReference>
<accession>A0A1V6PAG5</accession>
<keyword evidence="12" id="KW-0439">Lignin degradation</keyword>
<proteinExistence type="inferred from homology"/>
<evidence type="ECO:0000259" key="15">
    <source>
        <dbReference type="Pfam" id="PF07731"/>
    </source>
</evidence>
<comment type="caution">
    <text evidence="17">The sequence shown here is derived from an EMBL/GenBank/DDBJ whole genome shotgun (WGS) entry which is preliminary data.</text>
</comment>
<keyword evidence="11" id="KW-0325">Glycoprotein</keyword>
<dbReference type="InterPro" id="IPR011706">
    <property type="entry name" value="Cu-oxidase_C"/>
</dbReference>
<dbReference type="STRING" id="416450.A0A1V6PAG5"/>
<dbReference type="Gene3D" id="2.60.40.420">
    <property type="entry name" value="Cupredoxins - blue copper proteins"/>
    <property type="match status" value="3"/>
</dbReference>
<evidence type="ECO:0000256" key="8">
    <source>
        <dbReference type="ARBA" id="ARBA00023002"/>
    </source>
</evidence>
<dbReference type="InterPro" id="IPR045087">
    <property type="entry name" value="Cu-oxidase_fam"/>
</dbReference>
<keyword evidence="10" id="KW-1015">Disulfide bond</keyword>
<evidence type="ECO:0000259" key="16">
    <source>
        <dbReference type="Pfam" id="PF07732"/>
    </source>
</evidence>
<evidence type="ECO:0000256" key="1">
    <source>
        <dbReference type="ARBA" id="ARBA00000349"/>
    </source>
</evidence>
<keyword evidence="9" id="KW-0186">Copper</keyword>
<comment type="similarity">
    <text evidence="3">Belongs to the multicopper oxidase family.</text>
</comment>
<evidence type="ECO:0000256" key="12">
    <source>
        <dbReference type="ARBA" id="ARBA00023185"/>
    </source>
</evidence>
<evidence type="ECO:0000256" key="2">
    <source>
        <dbReference type="ARBA" id="ARBA00001935"/>
    </source>
</evidence>
<dbReference type="SUPFAM" id="SSF49503">
    <property type="entry name" value="Cupredoxins"/>
    <property type="match status" value="3"/>
</dbReference>
<protein>
    <recommendedName>
        <fullName evidence="4">laccase</fullName>
        <ecNumber evidence="4">1.10.3.2</ecNumber>
    </recommendedName>
</protein>
<keyword evidence="6 13" id="KW-0732">Signal</keyword>
<dbReference type="FunFam" id="2.60.40.420:FF:000021">
    <property type="entry name" value="Extracellular dihydrogeodin oxidase/laccase"/>
    <property type="match status" value="1"/>
</dbReference>
<evidence type="ECO:0000256" key="5">
    <source>
        <dbReference type="ARBA" id="ARBA00022723"/>
    </source>
</evidence>
<dbReference type="FunFam" id="2.60.40.420:FF:000046">
    <property type="entry name" value="Multicopper oxidase"/>
    <property type="match status" value="1"/>
</dbReference>
<evidence type="ECO:0000256" key="6">
    <source>
        <dbReference type="ARBA" id="ARBA00022729"/>
    </source>
</evidence>
<dbReference type="Pfam" id="PF00394">
    <property type="entry name" value="Cu-oxidase"/>
    <property type="match status" value="1"/>
</dbReference>
<comment type="cofactor">
    <cofactor evidence="2">
        <name>Cu cation</name>
        <dbReference type="ChEBI" id="CHEBI:23378"/>
    </cofactor>
</comment>
<dbReference type="EMBL" id="MDYN01000190">
    <property type="protein sequence ID" value="OQD73998.1"/>
    <property type="molecule type" value="Genomic_DNA"/>
</dbReference>
<comment type="catalytic activity">
    <reaction evidence="1">
        <text>4 hydroquinone + O2 = 4 benzosemiquinone + 2 H2O</text>
        <dbReference type="Rhea" id="RHEA:11276"/>
        <dbReference type="ChEBI" id="CHEBI:15377"/>
        <dbReference type="ChEBI" id="CHEBI:15379"/>
        <dbReference type="ChEBI" id="CHEBI:17594"/>
        <dbReference type="ChEBI" id="CHEBI:17977"/>
        <dbReference type="EC" id="1.10.3.2"/>
    </reaction>
</comment>
<feature type="domain" description="Plastocyanin-like" evidence="16">
    <location>
        <begin position="69"/>
        <end position="183"/>
    </location>
</feature>
<evidence type="ECO:0000256" key="7">
    <source>
        <dbReference type="ARBA" id="ARBA00022737"/>
    </source>
</evidence>
<reference evidence="18" key="1">
    <citation type="journal article" date="2017" name="Nat. Microbiol.">
        <title>Global analysis of biosynthetic gene clusters reveals vast potential of secondary metabolite production in Penicillium species.</title>
        <authorList>
            <person name="Nielsen J.C."/>
            <person name="Grijseels S."/>
            <person name="Prigent S."/>
            <person name="Ji B."/>
            <person name="Dainat J."/>
            <person name="Nielsen K.F."/>
            <person name="Frisvad J.C."/>
            <person name="Workman M."/>
            <person name="Nielsen J."/>
        </authorList>
    </citation>
    <scope>NUCLEOTIDE SEQUENCE [LARGE SCALE GENOMIC DNA]</scope>
    <source>
        <strain evidence="18">IBT 31811</strain>
    </source>
</reference>
<dbReference type="PANTHER" id="PTHR11709:SF502">
    <property type="entry name" value="MULTICOPPER OXIDASE"/>
    <property type="match status" value="1"/>
</dbReference>
<keyword evidence="8" id="KW-0560">Oxidoreductase</keyword>
<feature type="chain" id="PRO_5012325181" description="laccase" evidence="13">
    <location>
        <begin position="18"/>
        <end position="542"/>
    </location>
</feature>
<evidence type="ECO:0000259" key="14">
    <source>
        <dbReference type="Pfam" id="PF00394"/>
    </source>
</evidence>
<organism evidence="17 18">
    <name type="scientific">Penicillium antarcticum</name>
    <dbReference type="NCBI Taxonomy" id="416450"/>
    <lineage>
        <taxon>Eukaryota</taxon>
        <taxon>Fungi</taxon>
        <taxon>Dikarya</taxon>
        <taxon>Ascomycota</taxon>
        <taxon>Pezizomycotina</taxon>
        <taxon>Eurotiomycetes</taxon>
        <taxon>Eurotiomycetidae</taxon>
        <taxon>Eurotiales</taxon>
        <taxon>Aspergillaceae</taxon>
        <taxon>Penicillium</taxon>
    </lineage>
</organism>
<dbReference type="InterPro" id="IPR011707">
    <property type="entry name" value="Cu-oxidase-like_N"/>
</dbReference>
<sequence length="542" mass="60641">MRFLFLFVSSLISLSTAFSVSVPSKHTRETGLLNSPNNRKYWGNGFDITTNYYEKVPNTGVTREYWFNIENTTAAPDGVEIPVQLINGSLPGPTIIADWGDEVVVHVTNSLQANGTSLHFHGIRQNWTSHMDGVASITQCPVAPGDSYTYKWRATEYGTGWYHSHFYVQAWNGVFGGIQINGPATANYDVDLGHIFLNDWYHTTADRLVLQAATGGPPTAPNGLINGTNTWNDEGSRFKTVFEAGKRYRLRLVNAAADQHFRFMIDNHTMEVIANDFVPIHPFNATQLSMGMGQRYDVISACSETDATDKVKGIIRYDNSSTADPTTSAYSYTDSCADENPSNLVPYLKVDASETYTYKTGENVEVQVTDNAMLWLMNGTSLHTQWEYPTLLQVAQGNDTWLSRQRLIELPAAHKWVYFVIHSPFAQDHPMHLHGHDFWLLQAGYGNFDSSMVDSLTLVNAPRRDVVMLPASGYIVIALKTNNPGVWLMHCHIAWHTSEGFAVQLLERESEIGYDMASLNSTCKAWDKYVHADDVSQYDSGV</sequence>
<dbReference type="EC" id="1.10.3.2" evidence="4"/>
<keyword evidence="18" id="KW-1185">Reference proteome</keyword>
<dbReference type="Proteomes" id="UP000191672">
    <property type="component" value="Unassembled WGS sequence"/>
</dbReference>
<dbReference type="PANTHER" id="PTHR11709">
    <property type="entry name" value="MULTI-COPPER OXIDASE"/>
    <property type="match status" value="1"/>
</dbReference>
<gene>
    <name evidence="17" type="ORF">PENANT_c190G06061</name>
</gene>